<evidence type="ECO:0000313" key="2">
    <source>
        <dbReference type="EMBL" id="AEF94286.1"/>
    </source>
</evidence>
<feature type="transmembrane region" description="Helical" evidence="1">
    <location>
        <begin position="193"/>
        <end position="210"/>
    </location>
</feature>
<dbReference type="AlphaFoldDB" id="F6B5W7"/>
<dbReference type="HOGENOM" id="CLU_596806_0_0_9"/>
<dbReference type="Proteomes" id="UP000009226">
    <property type="component" value="Chromosome"/>
</dbReference>
<keyword evidence="1" id="KW-1133">Transmembrane helix</keyword>
<dbReference type="KEGG" id="dca:Desca_1430"/>
<dbReference type="STRING" id="868595.Desca_1430"/>
<feature type="transmembrane region" description="Helical" evidence="1">
    <location>
        <begin position="216"/>
        <end position="236"/>
    </location>
</feature>
<feature type="transmembrane region" description="Helical" evidence="1">
    <location>
        <begin position="156"/>
        <end position="181"/>
    </location>
</feature>
<accession>F6B5W7</accession>
<keyword evidence="1" id="KW-0472">Membrane</keyword>
<feature type="transmembrane region" description="Helical" evidence="1">
    <location>
        <begin position="422"/>
        <end position="448"/>
    </location>
</feature>
<organism evidence="2 3">
    <name type="scientific">Desulfotomaculum nigrificans (strain DSM 14880 / VKM B-2319 / CO-1-SRB)</name>
    <name type="common">Desulfotomaculum carboxydivorans</name>
    <dbReference type="NCBI Taxonomy" id="868595"/>
    <lineage>
        <taxon>Bacteria</taxon>
        <taxon>Bacillati</taxon>
        <taxon>Bacillota</taxon>
        <taxon>Clostridia</taxon>
        <taxon>Eubacteriales</taxon>
        <taxon>Desulfotomaculaceae</taxon>
        <taxon>Desulfotomaculum</taxon>
    </lineage>
</organism>
<dbReference type="EMBL" id="CP002736">
    <property type="protein sequence ID" value="AEF94286.1"/>
    <property type="molecule type" value="Genomic_DNA"/>
</dbReference>
<gene>
    <name evidence="2" type="ordered locus">Desca_1430</name>
</gene>
<dbReference type="Pfam" id="PF26314">
    <property type="entry name" value="MptA_B_family"/>
    <property type="match status" value="1"/>
</dbReference>
<protein>
    <recommendedName>
        <fullName evidence="4">Integral membrane protein</fullName>
    </recommendedName>
</protein>
<feature type="transmembrane region" description="Helical" evidence="1">
    <location>
        <begin position="388"/>
        <end position="410"/>
    </location>
</feature>
<dbReference type="eggNOG" id="ENOG50334G7">
    <property type="taxonomic scope" value="Bacteria"/>
</dbReference>
<feature type="transmembrane region" description="Helical" evidence="1">
    <location>
        <begin position="35"/>
        <end position="54"/>
    </location>
</feature>
<feature type="transmembrane region" description="Helical" evidence="1">
    <location>
        <begin position="243"/>
        <end position="262"/>
    </location>
</feature>
<keyword evidence="1" id="KW-0812">Transmembrane</keyword>
<evidence type="ECO:0000256" key="1">
    <source>
        <dbReference type="SAM" id="Phobius"/>
    </source>
</evidence>
<evidence type="ECO:0008006" key="4">
    <source>
        <dbReference type="Google" id="ProtNLM"/>
    </source>
</evidence>
<reference evidence="2" key="1">
    <citation type="submission" date="2011-05" db="EMBL/GenBank/DDBJ databases">
        <title>Complete sequence of Desulfotomaculum carboxydivorans CO-1-SRB.</title>
        <authorList>
            <consortium name="US DOE Joint Genome Institute"/>
            <person name="Lucas S."/>
            <person name="Han J."/>
            <person name="Lapidus A."/>
            <person name="Cheng J.-F."/>
            <person name="Goodwin L."/>
            <person name="Pitluck S."/>
            <person name="Peters L."/>
            <person name="Mikhailova N."/>
            <person name="Lu M."/>
            <person name="Han C."/>
            <person name="Tapia R."/>
            <person name="Land M."/>
            <person name="Hauser L."/>
            <person name="Kyrpides N."/>
            <person name="Ivanova N."/>
            <person name="Pagani I."/>
            <person name="Stams A."/>
            <person name="Plugge C."/>
            <person name="Muyzer G."/>
            <person name="Kuever J."/>
            <person name="Parshina S."/>
            <person name="Ivanova A."/>
            <person name="Nazina T."/>
            <person name="Woyke T."/>
        </authorList>
    </citation>
    <scope>NUCLEOTIDE SEQUENCE [LARGE SCALE GENOMIC DNA]</scope>
    <source>
        <strain evidence="2">CO-1-SRB</strain>
    </source>
</reference>
<name>F6B5W7_DESCC</name>
<feature type="transmembrane region" description="Helical" evidence="1">
    <location>
        <begin position="362"/>
        <end position="382"/>
    </location>
</feature>
<evidence type="ECO:0000313" key="3">
    <source>
        <dbReference type="Proteomes" id="UP000009226"/>
    </source>
</evidence>
<feature type="transmembrane region" description="Helical" evidence="1">
    <location>
        <begin position="66"/>
        <end position="87"/>
    </location>
</feature>
<feature type="transmembrane region" description="Helical" evidence="1">
    <location>
        <begin position="268"/>
        <end position="289"/>
    </location>
</feature>
<feature type="transmembrane region" description="Helical" evidence="1">
    <location>
        <begin position="332"/>
        <end position="350"/>
    </location>
</feature>
<keyword evidence="3" id="KW-1185">Reference proteome</keyword>
<proteinExistence type="predicted"/>
<dbReference type="RefSeq" id="WP_013810184.1">
    <property type="nucleotide sequence ID" value="NC_015565.1"/>
</dbReference>
<sequence>MAALTALAWLVLILPGLRGFFKDSYQPYLFGGDYQWLEPLFLLLVFVVTFTLYFKCVRADLRTIKPVVVLAWTAVFTLLLVFLYPFACQDVYYYIATGKLQSFYRSNPYITTAHQIAGWRMDPFLSNTDWGFLTHVYGPVWAKITAWVVWLSGNNLFLAIILFKLWAGIIHLINVILVGLAAQKNHLSSGPAMLIYGWNPLLLFELPGHAHNDALVLTFITLALLLLSYQGGILSIPSLTMAILTKYVPAILLPFFIVWYLLNNRLRTLLVGGLISLILALLWFSPYWAGWQIFNGLIKQMNFYSIKSLHMVISQGLYQLLPQLPQRLVFEATSLVLTMVFVVVYGYILGRYWLKAKPSNNLLIICSMVVTIIYLFIANKWFQPWYLAWVMPLVAVSKLPNSLAYVGLFLTFSAELSRLPQLIAGSISLSVQLGTFIIAWLPLLIYHLKQNKLLPIFL</sequence>